<comment type="caution">
    <text evidence="1">The sequence shown here is derived from an EMBL/GenBank/DDBJ whole genome shotgun (WGS) entry which is preliminary data.</text>
</comment>
<dbReference type="GO" id="GO:0004622">
    <property type="term" value="F:phosphatidylcholine lysophospholipase activity"/>
    <property type="evidence" value="ECO:0007669"/>
    <property type="project" value="TreeGrafter"/>
</dbReference>
<reference evidence="1" key="1">
    <citation type="journal article" date="2021" name="PeerJ">
        <title>Extensive microbial diversity within the chicken gut microbiome revealed by metagenomics and culture.</title>
        <authorList>
            <person name="Gilroy R."/>
            <person name="Ravi A."/>
            <person name="Getino M."/>
            <person name="Pursley I."/>
            <person name="Horton D.L."/>
            <person name="Alikhan N.F."/>
            <person name="Baker D."/>
            <person name="Gharbi K."/>
            <person name="Hall N."/>
            <person name="Watson M."/>
            <person name="Adriaenssens E.M."/>
            <person name="Foster-Nyarko E."/>
            <person name="Jarju S."/>
            <person name="Secka A."/>
            <person name="Antonio M."/>
            <person name="Oren A."/>
            <person name="Chaudhuri R.R."/>
            <person name="La Ragione R."/>
            <person name="Hildebrand F."/>
            <person name="Pallen M.J."/>
        </authorList>
    </citation>
    <scope>NUCLEOTIDE SEQUENCE</scope>
    <source>
        <strain evidence="1">CHK196-3914</strain>
    </source>
</reference>
<reference evidence="1" key="2">
    <citation type="submission" date="2021-04" db="EMBL/GenBank/DDBJ databases">
        <authorList>
            <person name="Gilroy R."/>
        </authorList>
    </citation>
    <scope>NUCLEOTIDE SEQUENCE</scope>
    <source>
        <strain evidence="1">CHK196-3914</strain>
    </source>
</reference>
<dbReference type="PANTHER" id="PTHR30383">
    <property type="entry name" value="THIOESTERASE 1/PROTEASE 1/LYSOPHOSPHOLIPASE L1"/>
    <property type="match status" value="1"/>
</dbReference>
<dbReference type="Gene3D" id="3.40.50.1110">
    <property type="entry name" value="SGNH hydrolase"/>
    <property type="match status" value="1"/>
</dbReference>
<accession>A0A9D2K1V0</accession>
<dbReference type="SUPFAM" id="SSF52266">
    <property type="entry name" value="SGNH hydrolase"/>
    <property type="match status" value="1"/>
</dbReference>
<dbReference type="InterPro" id="IPR001087">
    <property type="entry name" value="GDSL"/>
</dbReference>
<evidence type="ECO:0000313" key="1">
    <source>
        <dbReference type="EMBL" id="HIZ74034.1"/>
    </source>
</evidence>
<dbReference type="Proteomes" id="UP000824116">
    <property type="component" value="Unassembled WGS sequence"/>
</dbReference>
<keyword evidence="1" id="KW-0378">Hydrolase</keyword>
<dbReference type="PANTHER" id="PTHR30383:SF5">
    <property type="entry name" value="SGNH HYDROLASE-TYPE ESTERASE DOMAIN-CONTAINING PROTEIN"/>
    <property type="match status" value="1"/>
</dbReference>
<sequence length="262" mass="28894">MQSEDISQAEQGESVLAFHVTVLGDSIAKGYSGDKAVDIESYGSIAADKLSGELGMPYSFQNFAKNGLDSAGMNEKILPREDVQESIASADVIFITLGSNDLLNECKRVIQEILNTDTKFKSADEALEVLEDAVKRNPFLILKIIDALGNWDYLSFEEQWLSMMDTVCSLKQEDAEIVVTNIYNPVANLKLPSTMNQVVEDIIKNMNGIIDDHAAEYGYAAADLFDSDISGHVQKDGLHPDQEGQRLIADIVCEEYKTLSQE</sequence>
<dbReference type="EMBL" id="DXAY01000047">
    <property type="protein sequence ID" value="HIZ74034.1"/>
    <property type="molecule type" value="Genomic_DNA"/>
</dbReference>
<gene>
    <name evidence="1" type="ORF">H9723_02145</name>
</gene>
<evidence type="ECO:0000313" key="2">
    <source>
        <dbReference type="Proteomes" id="UP000824116"/>
    </source>
</evidence>
<name>A0A9D2K1V0_9FIRM</name>
<organism evidence="1 2">
    <name type="scientific">Candidatus Mediterraneibacter stercoravium</name>
    <dbReference type="NCBI Taxonomy" id="2838685"/>
    <lineage>
        <taxon>Bacteria</taxon>
        <taxon>Bacillati</taxon>
        <taxon>Bacillota</taxon>
        <taxon>Clostridia</taxon>
        <taxon>Lachnospirales</taxon>
        <taxon>Lachnospiraceae</taxon>
        <taxon>Mediterraneibacter</taxon>
    </lineage>
</organism>
<dbReference type="AlphaFoldDB" id="A0A9D2K1V0"/>
<proteinExistence type="predicted"/>
<dbReference type="Pfam" id="PF00657">
    <property type="entry name" value="Lipase_GDSL"/>
    <property type="match status" value="1"/>
</dbReference>
<protein>
    <submittedName>
        <fullName evidence="1">SGNH/GDSL hydrolase family protein</fullName>
    </submittedName>
</protein>
<dbReference type="InterPro" id="IPR051532">
    <property type="entry name" value="Ester_Hydrolysis_Enzymes"/>
</dbReference>
<dbReference type="InterPro" id="IPR036514">
    <property type="entry name" value="SGNH_hydro_sf"/>
</dbReference>